<dbReference type="Pfam" id="PF00504">
    <property type="entry name" value="Chloroa_b-bind"/>
    <property type="match status" value="1"/>
</dbReference>
<sequence length="245" mass="26067">MATRAVSFSHAAQKAAVSKGLQRSGLNLSEPQYQSRLPFPRHCSCSRSNTACNGVRADAQTNQETTAGSSGAPQRPQVARPTPRKPVDDRPPMPPKAPKEGETTASGGARKFGDNETFEELMAFSGSAPEIVNGRLAMLGFVATAAAEFSTKQTALDQLLANGGNVFTTIFVFTLASLAPKFIADEGLGELLDAAKPGGMPEQLKFFNSVVERNTGRVAMLGFLGLVLVEVFRGEAFFGGKFFNF</sequence>
<dbReference type="GO" id="GO:0009507">
    <property type="term" value="C:chloroplast"/>
    <property type="evidence" value="ECO:0007669"/>
    <property type="project" value="UniProtKB-SubCell"/>
</dbReference>
<feature type="compositionally biased region" description="Basic and acidic residues" evidence="4">
    <location>
        <begin position="85"/>
        <end position="102"/>
    </location>
</feature>
<feature type="region of interest" description="Disordered" evidence="4">
    <location>
        <begin position="1"/>
        <end position="21"/>
    </location>
</feature>
<dbReference type="OrthoDB" id="513190at2759"/>
<accession>A0A1Y1HMU4</accession>
<dbReference type="AlphaFoldDB" id="A0A1Y1HMU4"/>
<dbReference type="SUPFAM" id="SSF103511">
    <property type="entry name" value="Chlorophyll a-b binding protein"/>
    <property type="match status" value="1"/>
</dbReference>
<evidence type="ECO:0000313" key="5">
    <source>
        <dbReference type="EMBL" id="GAQ79032.1"/>
    </source>
</evidence>
<dbReference type="EMBL" id="DF236972">
    <property type="protein sequence ID" value="GAQ79032.1"/>
    <property type="molecule type" value="Genomic_DNA"/>
</dbReference>
<dbReference type="Gene3D" id="1.10.3460.10">
    <property type="entry name" value="Chlorophyll a/b binding protein domain"/>
    <property type="match status" value="1"/>
</dbReference>
<protein>
    <submittedName>
        <fullName evidence="5">Early light-induced protein</fullName>
    </submittedName>
</protein>
<dbReference type="Proteomes" id="UP000054558">
    <property type="component" value="Unassembled WGS sequence"/>
</dbReference>
<evidence type="ECO:0000313" key="6">
    <source>
        <dbReference type="Proteomes" id="UP000054558"/>
    </source>
</evidence>
<organism evidence="5 6">
    <name type="scientific">Klebsormidium nitens</name>
    <name type="common">Green alga</name>
    <name type="synonym">Ulothrix nitens</name>
    <dbReference type="NCBI Taxonomy" id="105231"/>
    <lineage>
        <taxon>Eukaryota</taxon>
        <taxon>Viridiplantae</taxon>
        <taxon>Streptophyta</taxon>
        <taxon>Klebsormidiophyceae</taxon>
        <taxon>Klebsormidiales</taxon>
        <taxon>Klebsormidiaceae</taxon>
        <taxon>Klebsormidium</taxon>
    </lineage>
</organism>
<keyword evidence="2" id="KW-0150">Chloroplast</keyword>
<gene>
    <name evidence="5" type="ORF">KFL_000230130</name>
</gene>
<comment type="subcellular location">
    <subcellularLocation>
        <location evidence="1">Plastid</location>
        <location evidence="1">Chloroplast</location>
    </subcellularLocation>
</comment>
<feature type="region of interest" description="Disordered" evidence="4">
    <location>
        <begin position="62"/>
        <end position="112"/>
    </location>
</feature>
<dbReference type="OMA" id="MAMNSFV"/>
<keyword evidence="6" id="KW-1185">Reference proteome</keyword>
<evidence type="ECO:0000256" key="4">
    <source>
        <dbReference type="SAM" id="MobiDB-lite"/>
    </source>
</evidence>
<feature type="compositionally biased region" description="Polar residues" evidence="4">
    <location>
        <begin position="62"/>
        <end position="72"/>
    </location>
</feature>
<reference evidence="5 6" key="1">
    <citation type="journal article" date="2014" name="Nat. Commun.">
        <title>Klebsormidium flaccidum genome reveals primary factors for plant terrestrial adaptation.</title>
        <authorList>
            <person name="Hori K."/>
            <person name="Maruyama F."/>
            <person name="Fujisawa T."/>
            <person name="Togashi T."/>
            <person name="Yamamoto N."/>
            <person name="Seo M."/>
            <person name="Sato S."/>
            <person name="Yamada T."/>
            <person name="Mori H."/>
            <person name="Tajima N."/>
            <person name="Moriyama T."/>
            <person name="Ikeuchi M."/>
            <person name="Watanabe M."/>
            <person name="Wada H."/>
            <person name="Kobayashi K."/>
            <person name="Saito M."/>
            <person name="Masuda T."/>
            <person name="Sasaki-Sekimoto Y."/>
            <person name="Mashiguchi K."/>
            <person name="Awai K."/>
            <person name="Shimojima M."/>
            <person name="Masuda S."/>
            <person name="Iwai M."/>
            <person name="Nobusawa T."/>
            <person name="Narise T."/>
            <person name="Kondo S."/>
            <person name="Saito H."/>
            <person name="Sato R."/>
            <person name="Murakawa M."/>
            <person name="Ihara Y."/>
            <person name="Oshima-Yamada Y."/>
            <person name="Ohtaka K."/>
            <person name="Satoh M."/>
            <person name="Sonobe K."/>
            <person name="Ishii M."/>
            <person name="Ohtani R."/>
            <person name="Kanamori-Sato M."/>
            <person name="Honoki R."/>
            <person name="Miyazaki D."/>
            <person name="Mochizuki H."/>
            <person name="Umetsu J."/>
            <person name="Higashi K."/>
            <person name="Shibata D."/>
            <person name="Kamiya Y."/>
            <person name="Sato N."/>
            <person name="Nakamura Y."/>
            <person name="Tabata S."/>
            <person name="Ida S."/>
            <person name="Kurokawa K."/>
            <person name="Ohta H."/>
        </authorList>
    </citation>
    <scope>NUCLEOTIDE SEQUENCE [LARGE SCALE GENOMIC DNA]</scope>
    <source>
        <strain evidence="5 6">NIES-2285</strain>
    </source>
</reference>
<name>A0A1Y1HMU4_KLENI</name>
<keyword evidence="3" id="KW-0934">Plastid</keyword>
<evidence type="ECO:0000256" key="2">
    <source>
        <dbReference type="ARBA" id="ARBA00022528"/>
    </source>
</evidence>
<proteinExistence type="predicted"/>
<evidence type="ECO:0000256" key="1">
    <source>
        <dbReference type="ARBA" id="ARBA00004229"/>
    </source>
</evidence>
<dbReference type="InterPro" id="IPR022796">
    <property type="entry name" value="Chloroa_b-bind"/>
</dbReference>
<evidence type="ECO:0000256" key="3">
    <source>
        <dbReference type="ARBA" id="ARBA00022640"/>
    </source>
</evidence>